<organism evidence="1 2">
    <name type="scientific">Goose circovirus</name>
    <name type="common">GoCV</name>
    <dbReference type="NCBI Taxonomy" id="146032"/>
    <lineage>
        <taxon>Viruses</taxon>
        <taxon>Monodnaviria</taxon>
        <taxon>Shotokuvirae</taxon>
        <taxon>Cressdnaviricota</taxon>
        <taxon>Arfiviricetes</taxon>
        <taxon>Cirlivirales</taxon>
        <taxon>Circoviridae</taxon>
        <taxon>Circovirus</taxon>
        <taxon>Circovirus goose</taxon>
    </lineage>
</organism>
<evidence type="ECO:0000313" key="2">
    <source>
        <dbReference type="Proteomes" id="UP000115172"/>
    </source>
</evidence>
<accession>A0A0X9N8A8</accession>
<protein>
    <submittedName>
        <fullName evidence="1">ORFC2</fullName>
    </submittedName>
</protein>
<sequence length="99" mass="11556">MPRRRDHWSDLFGLVHRLEGMSTLWNNILHYLRQIPELETARLFLPASLQAQQLSHSFADSGIPAGEVSLLYPLFLRQQSRTCSYPDCRTPQLHNNLQR</sequence>
<name>A0A0X9N8A8_GOCV</name>
<proteinExistence type="predicted"/>
<gene>
    <name evidence="1" type="primary">ORFC2</name>
</gene>
<reference evidence="1 2" key="1">
    <citation type="submission" date="2015-08" db="EMBL/GenBank/DDBJ databases">
        <title>Nucleotide sequences of goose circovirus isolated in Shandong.</title>
        <authorList>
            <person name="Zhang M."/>
            <person name="Diao Y."/>
        </authorList>
    </citation>
    <scope>NUCLEOTIDE SEQUENCE [LARGE SCALE GENOMIC DNA]</scope>
    <source>
        <strain evidence="1">Shandong</strain>
    </source>
</reference>
<dbReference type="EMBL" id="KT387277">
    <property type="protein sequence ID" value="ALZ45070.1"/>
    <property type="molecule type" value="Genomic_DNA"/>
</dbReference>
<dbReference type="Proteomes" id="UP000115172">
    <property type="component" value="Segment"/>
</dbReference>
<organismHost>
    <name type="scientific">Anser</name>
    <name type="common">geese</name>
    <dbReference type="NCBI Taxonomy" id="8842"/>
</organismHost>
<evidence type="ECO:0000313" key="1">
    <source>
        <dbReference type="EMBL" id="ALZ45070.1"/>
    </source>
</evidence>